<dbReference type="OMA" id="IDATHNQ"/>
<protein>
    <recommendedName>
        <fullName evidence="6">PPC domain-containing protein</fullName>
    </recommendedName>
</protein>
<gene>
    <name evidence="7" type="ORF">KK1_005929</name>
</gene>
<dbReference type="PANTHER" id="PTHR31100">
    <property type="entry name" value="AT-HOOK MOTIF NUCLEAR-LOCALIZED PROTEIN 15"/>
    <property type="match status" value="1"/>
</dbReference>
<keyword evidence="3" id="KW-0804">Transcription</keyword>
<evidence type="ECO:0000259" key="6">
    <source>
        <dbReference type="PROSITE" id="PS51742"/>
    </source>
</evidence>
<dbReference type="GO" id="GO:0003700">
    <property type="term" value="F:DNA-binding transcription factor activity"/>
    <property type="evidence" value="ECO:0007669"/>
    <property type="project" value="TreeGrafter"/>
</dbReference>
<keyword evidence="8" id="KW-1185">Reference proteome</keyword>
<evidence type="ECO:0000313" key="8">
    <source>
        <dbReference type="Proteomes" id="UP000075243"/>
    </source>
</evidence>
<keyword evidence="2" id="KW-0238">DNA-binding</keyword>
<name>A0A151U1W3_CAJCA</name>
<dbReference type="Proteomes" id="UP000075243">
    <property type="component" value="Chromosome 2"/>
</dbReference>
<dbReference type="Gene3D" id="3.30.1330.80">
    <property type="entry name" value="Hypothetical protein, similar to alpha- acetolactate decarboxylase, domain 2"/>
    <property type="match status" value="1"/>
</dbReference>
<feature type="domain" description="PPC" evidence="6">
    <location>
        <begin position="21"/>
        <end position="163"/>
    </location>
</feature>
<dbReference type="SUPFAM" id="SSF117856">
    <property type="entry name" value="AF0104/ALDC/Ptd012-like"/>
    <property type="match status" value="1"/>
</dbReference>
<keyword evidence="1" id="KW-0805">Transcription regulation</keyword>
<evidence type="ECO:0000256" key="3">
    <source>
        <dbReference type="ARBA" id="ARBA00023163"/>
    </source>
</evidence>
<proteinExistence type="predicted"/>
<keyword evidence="4" id="KW-0539">Nucleus</keyword>
<accession>A0A151U1W3</accession>
<evidence type="ECO:0000313" key="7">
    <source>
        <dbReference type="EMBL" id="KYP73309.1"/>
    </source>
</evidence>
<evidence type="ECO:0000256" key="5">
    <source>
        <dbReference type="SAM" id="MobiDB-lite"/>
    </source>
</evidence>
<dbReference type="AlphaFoldDB" id="A0A151U1W3"/>
<organism evidence="7 8">
    <name type="scientific">Cajanus cajan</name>
    <name type="common">Pigeon pea</name>
    <name type="synonym">Cajanus indicus</name>
    <dbReference type="NCBI Taxonomy" id="3821"/>
    <lineage>
        <taxon>Eukaryota</taxon>
        <taxon>Viridiplantae</taxon>
        <taxon>Streptophyta</taxon>
        <taxon>Embryophyta</taxon>
        <taxon>Tracheophyta</taxon>
        <taxon>Spermatophyta</taxon>
        <taxon>Magnoliopsida</taxon>
        <taxon>eudicotyledons</taxon>
        <taxon>Gunneridae</taxon>
        <taxon>Pentapetalae</taxon>
        <taxon>rosids</taxon>
        <taxon>fabids</taxon>
        <taxon>Fabales</taxon>
        <taxon>Fabaceae</taxon>
        <taxon>Papilionoideae</taxon>
        <taxon>50 kb inversion clade</taxon>
        <taxon>NPAAA clade</taxon>
        <taxon>indigoferoid/millettioid clade</taxon>
        <taxon>Phaseoleae</taxon>
        <taxon>Cajanus</taxon>
    </lineage>
</organism>
<dbReference type="GO" id="GO:0003680">
    <property type="term" value="F:minor groove of adenine-thymine-rich DNA binding"/>
    <property type="evidence" value="ECO:0007669"/>
    <property type="project" value="InterPro"/>
</dbReference>
<dbReference type="PROSITE" id="PS51742">
    <property type="entry name" value="PPC"/>
    <property type="match status" value="1"/>
</dbReference>
<evidence type="ECO:0000256" key="2">
    <source>
        <dbReference type="ARBA" id="ARBA00023125"/>
    </source>
</evidence>
<feature type="region of interest" description="Disordered" evidence="5">
    <location>
        <begin position="1"/>
        <end position="26"/>
    </location>
</feature>
<dbReference type="GO" id="GO:0005634">
    <property type="term" value="C:nucleus"/>
    <property type="evidence" value="ECO:0007669"/>
    <property type="project" value="TreeGrafter"/>
</dbReference>
<dbReference type="InterPro" id="IPR005175">
    <property type="entry name" value="PPC_dom"/>
</dbReference>
<evidence type="ECO:0000256" key="1">
    <source>
        <dbReference type="ARBA" id="ARBA00023015"/>
    </source>
</evidence>
<dbReference type="EMBL" id="CM003604">
    <property type="protein sequence ID" value="KYP73309.1"/>
    <property type="molecule type" value="Genomic_DNA"/>
</dbReference>
<dbReference type="InterPro" id="IPR014476">
    <property type="entry name" value="AHL15-29"/>
</dbReference>
<dbReference type="STRING" id="3821.A0A151U1W3"/>
<sequence>MQPQPAGKPRGRPPGSKNKPKPAMNRHQPMLLTVPAGMDIVNAIIDATHNQDVTVMVYHAMGSISEATICNPLDRSRDFFFQGNLFMRSFSGFYSKSFSPSHTPYSFFTAQVSRAGTPNIFGGRVRGKLIAAKPLQIMVFFIKKIEYYKAMTPFIDPNVTKPYYNNPTN</sequence>
<dbReference type="PANTHER" id="PTHR31100:SF69">
    <property type="entry name" value="AT-HOOK MOTIF NUCLEAR-LOCALIZED PROTEIN 17-RELATED"/>
    <property type="match status" value="1"/>
</dbReference>
<dbReference type="Pfam" id="PF03479">
    <property type="entry name" value="PCC"/>
    <property type="match status" value="1"/>
</dbReference>
<dbReference type="Gramene" id="C.cajan_05784.t">
    <property type="protein sequence ID" value="C.cajan_05784.t.cds1"/>
    <property type="gene ID" value="C.cajan_05784"/>
</dbReference>
<reference evidence="7 8" key="1">
    <citation type="journal article" date="2012" name="Nat. Biotechnol.">
        <title>Draft genome sequence of pigeonpea (Cajanus cajan), an orphan legume crop of resource-poor farmers.</title>
        <authorList>
            <person name="Varshney R.K."/>
            <person name="Chen W."/>
            <person name="Li Y."/>
            <person name="Bharti A.K."/>
            <person name="Saxena R.K."/>
            <person name="Schlueter J.A."/>
            <person name="Donoghue M.T."/>
            <person name="Azam S."/>
            <person name="Fan G."/>
            <person name="Whaley A.M."/>
            <person name="Farmer A.D."/>
            <person name="Sheridan J."/>
            <person name="Iwata A."/>
            <person name="Tuteja R."/>
            <person name="Penmetsa R.V."/>
            <person name="Wu W."/>
            <person name="Upadhyaya H.D."/>
            <person name="Yang S.P."/>
            <person name="Shah T."/>
            <person name="Saxena K.B."/>
            <person name="Michael T."/>
            <person name="McCombie W.R."/>
            <person name="Yang B."/>
            <person name="Zhang G."/>
            <person name="Yang H."/>
            <person name="Wang J."/>
            <person name="Spillane C."/>
            <person name="Cook D.R."/>
            <person name="May G.D."/>
            <person name="Xu X."/>
            <person name="Jackson S.A."/>
        </authorList>
    </citation>
    <scope>NUCLEOTIDE SEQUENCE [LARGE SCALE GENOMIC DNA]</scope>
    <source>
        <strain evidence="8">cv. Asha</strain>
    </source>
</reference>
<evidence type="ECO:0000256" key="4">
    <source>
        <dbReference type="ARBA" id="ARBA00023242"/>
    </source>
</evidence>